<protein>
    <recommendedName>
        <fullName evidence="6">18S rRNA aminocarboxypropyltransferase</fullName>
        <ecNumber evidence="6">2.5.1.157</ecNumber>
    </recommendedName>
</protein>
<comment type="similarity">
    <text evidence="6">Belongs to the TDD superfamily. TSR3 family.</text>
</comment>
<feature type="compositionally biased region" description="Acidic residues" evidence="7">
    <location>
        <begin position="227"/>
        <end position="242"/>
    </location>
</feature>
<keyword evidence="4 6" id="KW-0808">Transferase</keyword>
<keyword evidence="1" id="KW-0963">Cytoplasm</keyword>
<keyword evidence="5 6" id="KW-0949">S-adenosyl-L-methionine</keyword>
<evidence type="ECO:0000256" key="7">
    <source>
        <dbReference type="SAM" id="MobiDB-lite"/>
    </source>
</evidence>
<evidence type="ECO:0000256" key="3">
    <source>
        <dbReference type="ARBA" id="ARBA00022552"/>
    </source>
</evidence>
<feature type="binding site" evidence="6">
    <location>
        <position position="90"/>
    </location>
    <ligand>
        <name>S-adenosyl-L-methionine</name>
        <dbReference type="ChEBI" id="CHEBI:59789"/>
    </ligand>
</feature>
<dbReference type="PANTHER" id="PTHR20426">
    <property type="entry name" value="RIBOSOME BIOGENESIS PROTEIN TSR3 HOMOLOG"/>
    <property type="match status" value="1"/>
</dbReference>
<dbReference type="Pfam" id="PF04034">
    <property type="entry name" value="Ribo_biogen_C"/>
    <property type="match status" value="1"/>
</dbReference>
<feature type="binding site" evidence="6">
    <location>
        <position position="20"/>
    </location>
    <ligand>
        <name>S-adenosyl-L-methionine</name>
        <dbReference type="ChEBI" id="CHEBI:59789"/>
    </ligand>
</feature>
<dbReference type="GO" id="GO:0106388">
    <property type="term" value="F:rRNA small subunit aminocarboxypropyltransferase activity"/>
    <property type="evidence" value="ECO:0007669"/>
    <property type="project" value="UniProtKB-EC"/>
</dbReference>
<dbReference type="InterPro" id="IPR022968">
    <property type="entry name" value="Tsr3-like"/>
</dbReference>
<comment type="catalytic activity">
    <reaction evidence="6">
        <text>an N(1)-methylpseudouridine in rRNA + S-adenosyl-L-methionine = N(1)-methyl-N(3)-[(3S)-3-amino-3-carboxypropyl]pseudouridine in rRNA + S-methyl-5'-thioadenosine + H(+)</text>
        <dbReference type="Rhea" id="RHEA:63296"/>
        <dbReference type="Rhea" id="RHEA-COMP:11634"/>
        <dbReference type="Rhea" id="RHEA-COMP:16310"/>
        <dbReference type="ChEBI" id="CHEBI:15378"/>
        <dbReference type="ChEBI" id="CHEBI:17509"/>
        <dbReference type="ChEBI" id="CHEBI:59789"/>
        <dbReference type="ChEBI" id="CHEBI:74890"/>
        <dbReference type="ChEBI" id="CHEBI:146234"/>
        <dbReference type="EC" id="2.5.1.157"/>
    </reaction>
</comment>
<dbReference type="InterPro" id="IPR007177">
    <property type="entry name" value="Tsr3_C"/>
</dbReference>
<dbReference type="GO" id="GO:1904047">
    <property type="term" value="F:S-adenosyl-L-methionine binding"/>
    <property type="evidence" value="ECO:0007669"/>
    <property type="project" value="UniProtKB-UniRule"/>
</dbReference>
<dbReference type="EC" id="2.5.1.157" evidence="6"/>
<dbReference type="Pfam" id="PF04068">
    <property type="entry name" value="Fer4_RLI"/>
    <property type="match status" value="1"/>
</dbReference>
<feature type="domain" description="16S/18S rRNA aminocarboxypropyltransferase Tsr3 C-terminal" evidence="8">
    <location>
        <begin position="42"/>
        <end position="166"/>
    </location>
</feature>
<evidence type="ECO:0000259" key="9">
    <source>
        <dbReference type="Pfam" id="PF04068"/>
    </source>
</evidence>
<feature type="region of interest" description="Disordered" evidence="7">
    <location>
        <begin position="192"/>
        <end position="296"/>
    </location>
</feature>
<organism evidence="10 11">
    <name type="scientific">Porphyridium purpureum</name>
    <name type="common">Red alga</name>
    <name type="synonym">Porphyridium cruentum</name>
    <dbReference type="NCBI Taxonomy" id="35688"/>
    <lineage>
        <taxon>Eukaryota</taxon>
        <taxon>Rhodophyta</taxon>
        <taxon>Bangiophyceae</taxon>
        <taxon>Porphyridiales</taxon>
        <taxon>Porphyridiaceae</taxon>
        <taxon>Porphyridium</taxon>
    </lineage>
</organism>
<feature type="compositionally biased region" description="Basic and acidic residues" evidence="7">
    <location>
        <begin position="243"/>
        <end position="252"/>
    </location>
</feature>
<dbReference type="GO" id="GO:0000455">
    <property type="term" value="P:enzyme-directed rRNA pseudouridine synthesis"/>
    <property type="evidence" value="ECO:0007669"/>
    <property type="project" value="UniProtKB-UniRule"/>
</dbReference>
<keyword evidence="3 6" id="KW-0698">rRNA processing</keyword>
<name>A0A5J4YUK5_PORPP</name>
<evidence type="ECO:0000313" key="10">
    <source>
        <dbReference type="EMBL" id="KAA8494097.1"/>
    </source>
</evidence>
<dbReference type="InterPro" id="IPR007209">
    <property type="entry name" value="RNaseL-inhib-like_metal-bd_dom"/>
</dbReference>
<evidence type="ECO:0000259" key="8">
    <source>
        <dbReference type="Pfam" id="PF04034"/>
    </source>
</evidence>
<evidence type="ECO:0000256" key="2">
    <source>
        <dbReference type="ARBA" id="ARBA00022517"/>
    </source>
</evidence>
<accession>A0A5J4YUK5</accession>
<dbReference type="AlphaFoldDB" id="A0A5J4YUK5"/>
<comment type="caution">
    <text evidence="6">Lacks conserved residue(s) required for the propagation of feature annotation.</text>
</comment>
<dbReference type="OrthoDB" id="10262062at2759"/>
<feature type="compositionally biased region" description="Basic and acidic residues" evidence="7">
    <location>
        <begin position="264"/>
        <end position="287"/>
    </location>
</feature>
<gene>
    <name evidence="10" type="ORF">FVE85_4072</name>
</gene>
<evidence type="ECO:0000256" key="5">
    <source>
        <dbReference type="ARBA" id="ARBA00022691"/>
    </source>
</evidence>
<feature type="binding site" evidence="6">
    <location>
        <position position="67"/>
    </location>
    <ligand>
        <name>S-adenosyl-L-methionine</name>
        <dbReference type="ChEBI" id="CHEBI:59789"/>
    </ligand>
</feature>
<evidence type="ECO:0000256" key="4">
    <source>
        <dbReference type="ARBA" id="ARBA00022679"/>
    </source>
</evidence>
<dbReference type="Proteomes" id="UP000324585">
    <property type="component" value="Unassembled WGS sequence"/>
</dbReference>
<evidence type="ECO:0000313" key="11">
    <source>
        <dbReference type="Proteomes" id="UP000324585"/>
    </source>
</evidence>
<feature type="domain" description="RNase L inhibitor RLI-like possible metal-binding" evidence="9">
    <location>
        <begin position="4"/>
        <end position="30"/>
    </location>
</feature>
<proteinExistence type="inferred from homology"/>
<sequence>MAAVRLYMLDMRQCDARRCSGRKLERLQLLQSRKIGTRCTGLVLSPRGTQLLSFAEDQQFASSLGVIDCSWAQLDTVPFEKMKGGVHRLLPVLLAANPTNFGRAFRLNCAEALAAALVLLRRPEEADKVLAPFKWGPGFLTLNKEFFDKYIQCRDRDEVLAAHRAFLVQFETRRETSAEWDDVLTGIDGFESSDEPKVLDHGPNARSLDPKAATHGLAARWRKRGDDDSDALDDEFDDDDETHSDGEERSGSDLDDNVAFSCIRTDEGGKCKATESRHPDFNAHETSDLDDIGDIG</sequence>
<comment type="caution">
    <text evidence="10">The sequence shown here is derived from an EMBL/GenBank/DDBJ whole genome shotgun (WGS) entry which is preliminary data.</text>
</comment>
<evidence type="ECO:0000256" key="6">
    <source>
        <dbReference type="HAMAP-Rule" id="MF_03146"/>
    </source>
</evidence>
<keyword evidence="2 6" id="KW-0690">Ribosome biogenesis</keyword>
<evidence type="ECO:0000256" key="1">
    <source>
        <dbReference type="ARBA" id="ARBA00022490"/>
    </source>
</evidence>
<dbReference type="PANTHER" id="PTHR20426:SF0">
    <property type="entry name" value="18S RRNA AMINOCARBOXYPROPYLTRANSFERASE"/>
    <property type="match status" value="1"/>
</dbReference>
<keyword evidence="11" id="KW-1185">Reference proteome</keyword>
<comment type="function">
    <text evidence="6">Aminocarboxypropyltransferase that catalyzes the aminocarboxypropyl transfer on pseudouridine in 18S rRNA. It constitutes the last step in biosynthesis of the hypermodified N1-methyl-N3-(3-amino-3-carboxypropyl) pseudouridine (m1acp3-Psi).</text>
</comment>
<dbReference type="HAMAP" id="MF_01116">
    <property type="entry name" value="TSR3"/>
    <property type="match status" value="1"/>
</dbReference>
<dbReference type="EMBL" id="VRMN01000005">
    <property type="protein sequence ID" value="KAA8494097.1"/>
    <property type="molecule type" value="Genomic_DNA"/>
</dbReference>
<reference evidence="11" key="1">
    <citation type="journal article" date="2019" name="Nat. Commun.">
        <title>Expansion of phycobilisome linker gene families in mesophilic red algae.</title>
        <authorList>
            <person name="Lee J."/>
            <person name="Kim D."/>
            <person name="Bhattacharya D."/>
            <person name="Yoon H.S."/>
        </authorList>
    </citation>
    <scope>NUCLEOTIDE SEQUENCE [LARGE SCALE GENOMIC DNA]</scope>
    <source>
        <strain evidence="11">CCMP 1328</strain>
    </source>
</reference>
<dbReference type="GO" id="GO:0030490">
    <property type="term" value="P:maturation of SSU-rRNA"/>
    <property type="evidence" value="ECO:0007669"/>
    <property type="project" value="TreeGrafter"/>
</dbReference>